<evidence type="ECO:0000313" key="13">
    <source>
        <dbReference type="Proteomes" id="UP001164794"/>
    </source>
</evidence>
<dbReference type="PANTHER" id="PTHR46390:SF1">
    <property type="entry name" value="MANNOSE-1-PHOSPHATE GUANYLYLTRANSFERASE"/>
    <property type="match status" value="1"/>
</dbReference>
<dbReference type="RefSeq" id="WP_269263993.1">
    <property type="nucleotide sequence ID" value="NZ_CP098248.1"/>
</dbReference>
<protein>
    <recommendedName>
        <fullName evidence="2">mannose-1-phosphate guanylyltransferase</fullName>
        <ecNumber evidence="2">2.7.7.13</ecNumber>
    </recommendedName>
</protein>
<dbReference type="EMBL" id="CP098248">
    <property type="protein sequence ID" value="WAV96515.1"/>
    <property type="molecule type" value="Genomic_DNA"/>
</dbReference>
<evidence type="ECO:0000256" key="5">
    <source>
        <dbReference type="ARBA" id="ARBA00022741"/>
    </source>
</evidence>
<dbReference type="InterPro" id="IPR014710">
    <property type="entry name" value="RmlC-like_jellyroll"/>
</dbReference>
<dbReference type="Pfam" id="PF01050">
    <property type="entry name" value="MannoseP_isomer"/>
    <property type="match status" value="1"/>
</dbReference>
<feature type="domain" description="MannoseP isomerase/GMP-like beta-helix" evidence="11">
    <location>
        <begin position="296"/>
        <end position="344"/>
    </location>
</feature>
<comment type="similarity">
    <text evidence="1 8">Belongs to the mannose-6-phosphate isomerase type 2 family.</text>
</comment>
<reference evidence="12" key="1">
    <citation type="journal article" date="2022" name="Front. Microbiol.">
        <title>New perspectives on an old grouping: The genomic and phenotypic variability of Oxalobacter formigenes and the implications for calcium oxalate stone prevention.</title>
        <authorList>
            <person name="Chmiel J.A."/>
            <person name="Carr C."/>
            <person name="Stuivenberg G.A."/>
            <person name="Venema R."/>
            <person name="Chanyi R.M."/>
            <person name="Al K.F."/>
            <person name="Giguere D."/>
            <person name="Say H."/>
            <person name="Akouris P.P."/>
            <person name="Dominguez Romero S.A."/>
            <person name="Kwong A."/>
            <person name="Tai V."/>
            <person name="Koval S.F."/>
            <person name="Razvi H."/>
            <person name="Bjazevic J."/>
            <person name="Burton J.P."/>
        </authorList>
    </citation>
    <scope>NUCLEOTIDE SEQUENCE</scope>
    <source>
        <strain evidence="12">HOxNP-1</strain>
    </source>
</reference>
<proteinExistence type="inferred from homology"/>
<dbReference type="Pfam" id="PF00483">
    <property type="entry name" value="NTP_transferase"/>
    <property type="match status" value="1"/>
</dbReference>
<dbReference type="GO" id="GO:0004476">
    <property type="term" value="F:mannose-6-phosphate isomerase activity"/>
    <property type="evidence" value="ECO:0007669"/>
    <property type="project" value="UniProtKB-EC"/>
</dbReference>
<keyword evidence="4 12" id="KW-0548">Nucleotidyltransferase</keyword>
<dbReference type="SUPFAM" id="SSF51182">
    <property type="entry name" value="RmlC-like cupins"/>
    <property type="match status" value="1"/>
</dbReference>
<dbReference type="Proteomes" id="UP001164794">
    <property type="component" value="Chromosome"/>
</dbReference>
<evidence type="ECO:0000259" key="11">
    <source>
        <dbReference type="Pfam" id="PF22640"/>
    </source>
</evidence>
<evidence type="ECO:0000259" key="9">
    <source>
        <dbReference type="Pfam" id="PF00483"/>
    </source>
</evidence>
<keyword evidence="13" id="KW-1185">Reference proteome</keyword>
<dbReference type="SUPFAM" id="SSF53448">
    <property type="entry name" value="Nucleotide-diphospho-sugar transferases"/>
    <property type="match status" value="1"/>
</dbReference>
<sequence>MSEIQPVILSGGAGTRLWPLSRTKYPKQFVKLSNGKTLFSETLERSAAIGTNDPIIISNEKYRFYIQESLIEEKQKGDIILEPIGRNTAPAIALAAFATLEKSDALMLVMPSDHRFLYPEDFYASVSKAVSAAEKGYLVTFGVNPTSPKTGYGYIRRGDVLSDDICKVSRFLEKPEKATAEAMLKAGGHYWNSGIFFFKASVYLKELEKYAPTIYRGVASAWNKRFRDLSFIRLGESFSLCPSDSIDYAVLEHTDKAAVVPMDGGWNDMGSWEAFYEVSKKDSSDNVCVGSVMTENTGNCYLRSSGRLIATVGVSNLAVVETKDAVLVADRSRSQDVKKIVDQLKLEKRMEFDSHPLVYRPWGCYETLVLSDRFQVKRIIVKSGQQNSLQMHYHRAEHWTVVSGTAEVTIGDSVKLLTENESIYVPLGIKHRIRNPGTIPLVFIEVQTGAYLGEDDIVRFQDNYGRAEAGEVK</sequence>
<evidence type="ECO:0000256" key="7">
    <source>
        <dbReference type="ARBA" id="ARBA00047343"/>
    </source>
</evidence>
<evidence type="ECO:0000256" key="1">
    <source>
        <dbReference type="ARBA" id="ARBA00006115"/>
    </source>
</evidence>
<dbReference type="InterPro" id="IPR005835">
    <property type="entry name" value="NTP_transferase_dom"/>
</dbReference>
<dbReference type="EC" id="2.7.7.13" evidence="2"/>
<dbReference type="CDD" id="cd02213">
    <property type="entry name" value="cupin_PMI_typeII_C"/>
    <property type="match status" value="1"/>
</dbReference>
<dbReference type="InterPro" id="IPR051161">
    <property type="entry name" value="Mannose-6P_isomerase_type2"/>
</dbReference>
<feature type="domain" description="Mannose-6-phosphate isomerase type II C-terminal" evidence="10">
    <location>
        <begin position="349"/>
        <end position="462"/>
    </location>
</feature>
<accession>A0ABY7JJ96</accession>
<organism evidence="12 13">
    <name type="scientific">Oxalobacter aliiformigenes</name>
    <dbReference type="NCBI Taxonomy" id="2946593"/>
    <lineage>
        <taxon>Bacteria</taxon>
        <taxon>Pseudomonadati</taxon>
        <taxon>Pseudomonadota</taxon>
        <taxon>Betaproteobacteria</taxon>
        <taxon>Burkholderiales</taxon>
        <taxon>Oxalobacteraceae</taxon>
        <taxon>Oxalobacter</taxon>
    </lineage>
</organism>
<dbReference type="InterPro" id="IPR049577">
    <property type="entry name" value="GMPP_N"/>
</dbReference>
<dbReference type="InterPro" id="IPR006375">
    <property type="entry name" value="Man1P_GuaTrfase/Man6P_Isoase"/>
</dbReference>
<dbReference type="NCBIfam" id="TIGR01479">
    <property type="entry name" value="GMP_PMI"/>
    <property type="match status" value="1"/>
</dbReference>
<evidence type="ECO:0000259" key="10">
    <source>
        <dbReference type="Pfam" id="PF01050"/>
    </source>
</evidence>
<dbReference type="InterPro" id="IPR054566">
    <property type="entry name" value="ManC/GMP-like_b-helix"/>
</dbReference>
<dbReference type="Gene3D" id="2.60.120.10">
    <property type="entry name" value="Jelly Rolls"/>
    <property type="match status" value="1"/>
</dbReference>
<evidence type="ECO:0000313" key="12">
    <source>
        <dbReference type="EMBL" id="WAV96515.1"/>
    </source>
</evidence>
<comment type="catalytic activity">
    <reaction evidence="7">
        <text>alpha-D-mannose 1-phosphate + GTP + H(+) = GDP-alpha-D-mannose + diphosphate</text>
        <dbReference type="Rhea" id="RHEA:15229"/>
        <dbReference type="ChEBI" id="CHEBI:15378"/>
        <dbReference type="ChEBI" id="CHEBI:33019"/>
        <dbReference type="ChEBI" id="CHEBI:37565"/>
        <dbReference type="ChEBI" id="CHEBI:57527"/>
        <dbReference type="ChEBI" id="CHEBI:58409"/>
        <dbReference type="EC" id="2.7.7.13"/>
    </reaction>
</comment>
<evidence type="ECO:0000256" key="6">
    <source>
        <dbReference type="ARBA" id="ARBA00023134"/>
    </source>
</evidence>
<name>A0ABY7JJ96_9BURK</name>
<evidence type="ECO:0000256" key="3">
    <source>
        <dbReference type="ARBA" id="ARBA00022679"/>
    </source>
</evidence>
<keyword evidence="5" id="KW-0547">Nucleotide-binding</keyword>
<keyword evidence="3 12" id="KW-0808">Transferase</keyword>
<dbReference type="InterPro" id="IPR001538">
    <property type="entry name" value="Man6P_isomerase-2_C"/>
</dbReference>
<dbReference type="Pfam" id="PF22640">
    <property type="entry name" value="ManC_GMP_beta-helix"/>
    <property type="match status" value="1"/>
</dbReference>
<keyword evidence="12" id="KW-0413">Isomerase</keyword>
<keyword evidence="6" id="KW-0342">GTP-binding</keyword>
<dbReference type="Gene3D" id="3.90.550.10">
    <property type="entry name" value="Spore Coat Polysaccharide Biosynthesis Protein SpsA, Chain A"/>
    <property type="match status" value="1"/>
</dbReference>
<dbReference type="GO" id="GO:0004475">
    <property type="term" value="F:mannose-1-phosphate guanylyltransferase (GTP) activity"/>
    <property type="evidence" value="ECO:0007669"/>
    <property type="project" value="UniProtKB-EC"/>
</dbReference>
<dbReference type="CDD" id="cd02509">
    <property type="entry name" value="GDP-M1P_Guanylyltransferase"/>
    <property type="match status" value="1"/>
</dbReference>
<evidence type="ECO:0000256" key="4">
    <source>
        <dbReference type="ARBA" id="ARBA00022695"/>
    </source>
</evidence>
<feature type="domain" description="Nucleotidyl transferase" evidence="9">
    <location>
        <begin position="6"/>
        <end position="283"/>
    </location>
</feature>
<dbReference type="InterPro" id="IPR029044">
    <property type="entry name" value="Nucleotide-diphossugar_trans"/>
</dbReference>
<dbReference type="InterPro" id="IPR011051">
    <property type="entry name" value="RmlC_Cupin_sf"/>
</dbReference>
<gene>
    <name evidence="12" type="ORF">NB645_06670</name>
</gene>
<dbReference type="PANTHER" id="PTHR46390">
    <property type="entry name" value="MANNOSE-1-PHOSPHATE GUANYLYLTRANSFERASE"/>
    <property type="match status" value="1"/>
</dbReference>
<evidence type="ECO:0000256" key="8">
    <source>
        <dbReference type="RuleBase" id="RU004190"/>
    </source>
</evidence>
<evidence type="ECO:0000256" key="2">
    <source>
        <dbReference type="ARBA" id="ARBA00012387"/>
    </source>
</evidence>